<name>A0A0E9XUB4_ANGAN</name>
<evidence type="ECO:0000256" key="1">
    <source>
        <dbReference type="SAM" id="MobiDB-lite"/>
    </source>
</evidence>
<reference evidence="2" key="1">
    <citation type="submission" date="2014-11" db="EMBL/GenBank/DDBJ databases">
        <authorList>
            <person name="Amaro Gonzalez C."/>
        </authorList>
    </citation>
    <scope>NUCLEOTIDE SEQUENCE</scope>
</reference>
<evidence type="ECO:0000313" key="2">
    <source>
        <dbReference type="EMBL" id="JAI06017.1"/>
    </source>
</evidence>
<proteinExistence type="predicted"/>
<feature type="region of interest" description="Disordered" evidence="1">
    <location>
        <begin position="23"/>
        <end position="43"/>
    </location>
</feature>
<accession>A0A0E9XUB4</accession>
<reference evidence="2" key="2">
    <citation type="journal article" date="2015" name="Fish Shellfish Immunol.">
        <title>Early steps in the European eel (Anguilla anguilla)-Vibrio vulnificus interaction in the gills: Role of the RtxA13 toxin.</title>
        <authorList>
            <person name="Callol A."/>
            <person name="Pajuelo D."/>
            <person name="Ebbesson L."/>
            <person name="Teles M."/>
            <person name="MacKenzie S."/>
            <person name="Amaro C."/>
        </authorList>
    </citation>
    <scope>NUCLEOTIDE SEQUENCE</scope>
</reference>
<sequence length="43" mass="4930">MMTITNSRVRQSATMLRQRAVEAYSRAPSKSPTTFRSLDLIEK</sequence>
<dbReference type="EMBL" id="GBXM01002559">
    <property type="protein sequence ID" value="JAI06019.1"/>
    <property type="molecule type" value="Transcribed_RNA"/>
</dbReference>
<dbReference type="EMBL" id="GBXM01002561">
    <property type="protein sequence ID" value="JAI06017.1"/>
    <property type="molecule type" value="Transcribed_RNA"/>
</dbReference>
<organism evidence="2">
    <name type="scientific">Anguilla anguilla</name>
    <name type="common">European freshwater eel</name>
    <name type="synonym">Muraena anguilla</name>
    <dbReference type="NCBI Taxonomy" id="7936"/>
    <lineage>
        <taxon>Eukaryota</taxon>
        <taxon>Metazoa</taxon>
        <taxon>Chordata</taxon>
        <taxon>Craniata</taxon>
        <taxon>Vertebrata</taxon>
        <taxon>Euteleostomi</taxon>
        <taxon>Actinopterygii</taxon>
        <taxon>Neopterygii</taxon>
        <taxon>Teleostei</taxon>
        <taxon>Anguilliformes</taxon>
        <taxon>Anguillidae</taxon>
        <taxon>Anguilla</taxon>
    </lineage>
</organism>
<dbReference type="AlphaFoldDB" id="A0A0E9XUB4"/>
<protein>
    <submittedName>
        <fullName evidence="2">Uncharacterized protein</fullName>
    </submittedName>
</protein>